<feature type="compositionally biased region" description="Acidic residues" evidence="1">
    <location>
        <begin position="56"/>
        <end position="80"/>
    </location>
</feature>
<feature type="transmembrane region" description="Helical" evidence="2">
    <location>
        <begin position="223"/>
        <end position="244"/>
    </location>
</feature>
<feature type="region of interest" description="Disordered" evidence="1">
    <location>
        <begin position="978"/>
        <end position="1033"/>
    </location>
</feature>
<feature type="transmembrane region" description="Helical" evidence="2">
    <location>
        <begin position="445"/>
        <end position="463"/>
    </location>
</feature>
<sequence>MEHDEVRRISEELEELLNQPRASVEEETEDKKEAAAPGTGVETAGTKEQPAMMENMPEETPEEPFLPEDGEEAPESELQEMTESVETPEYQEKTSKPAEASGKIPDEEESNPESDKYDTAIPQAAILPEEIYDLEEVEREEKSREKSPRRWHRKNYIRPVDGLIMAFVVPVIIMIIIFAQRGIFPFGEESFLRTDMYHQYAPFFSEFQYKLTHGKSLLYSWDIGMGVNFSALYAYYLASPLNWLLILCPKNLIIEFMTYSIVLKIGLCGLTFAYYLRKHCNTTDFGVAFFGIFYALSGYMAAYSWNIMWLDCILLFPLIMLGLEMLVKERKCLLYCTALGMSILSNYYISIMICIFMVLYFVVLLILEKKKSIVDYAWNIVHFGIYSLVAGGLAAVVLLPEVYALQATASSNFNFPKTVTSYFSIFDMIARHMGNVEVEIGLDHWPNIYCGVAVFIFLALYLVCKKISVREKIMYCGMLLFFFASFSLNVLNFIWHGFHYPNSLPCRQSFIYVFLVLFMCYQAYRNLKDISWKTIVIAFFSSIVFVILAEKLVEQEHFKYYVYYVAILFLAIYAGLLYLYKYKKVNFNVLMMMVLAVVAVESAVNTTITSVTTTSRTNYMDDNEDVANLMELIRPADTFYRVEKVTRKTKNDGAWMNFPSVSLFSSTANASLTSFFKMMGCEGNTNAYSITGSTPLVDSLFSVKYGLYSGQYSDDELLTFKGQSGDTYLYERNYTLPLGFVVDEQMENNWQMDLGNPAEVQNDLCNVIGAEQVLVEAAGETNGDTFRFTPETSGDYYAYVINRKIDEITVTKGEDSKTFKNVDRGFLVEMGYCPAGQEVVIKSAKEGQDLTVRAYLFNNQGLRSAYEILNRYPMTVTGWADDKIEGVVTVEKPGLLFTSIPYDHGWTIMVDGSKRMPRKMFGAFMGVSLSEGTHTVVLEYEPEGLRTGFYITAGCVIFLIIVSITHYLLERMKREEEEYEAGLRREEEEARKRADEEDEAEEEAGNDGNEEYFFDDEDEDPVEEDTIEQDISE</sequence>
<dbReference type="Proteomes" id="UP000005384">
    <property type="component" value="Unassembled WGS sequence"/>
</dbReference>
<gene>
    <name evidence="3" type="ORF">HMPREF9473_01039</name>
</gene>
<dbReference type="PANTHER" id="PTHR38454:SF1">
    <property type="entry name" value="INTEGRAL MEMBRANE PROTEIN"/>
    <property type="match status" value="1"/>
</dbReference>
<feature type="transmembrane region" description="Helical" evidence="2">
    <location>
        <begin position="587"/>
        <end position="608"/>
    </location>
</feature>
<reference evidence="3 4" key="1">
    <citation type="submission" date="2011-08" db="EMBL/GenBank/DDBJ databases">
        <title>The Genome Sequence of Clostridium hathewayi WAL-18680.</title>
        <authorList>
            <consortium name="The Broad Institute Genome Sequencing Platform"/>
            <person name="Earl A."/>
            <person name="Ward D."/>
            <person name="Feldgarden M."/>
            <person name="Gevers D."/>
            <person name="Finegold S.M."/>
            <person name="Summanen P.H."/>
            <person name="Molitoris D.R."/>
            <person name="Song M."/>
            <person name="Daigneault M."/>
            <person name="Allen-Vercoe E."/>
            <person name="Young S.K."/>
            <person name="Zeng Q."/>
            <person name="Gargeya S."/>
            <person name="Fitzgerald M."/>
            <person name="Haas B."/>
            <person name="Abouelleil A."/>
            <person name="Alvarado L."/>
            <person name="Arachchi H.M."/>
            <person name="Berlin A."/>
            <person name="Brown A."/>
            <person name="Chapman S.B."/>
            <person name="Chen Z."/>
            <person name="Dunbar C."/>
            <person name="Freedman E."/>
            <person name="Gearin G."/>
            <person name="Gellesch M."/>
            <person name="Goldberg J."/>
            <person name="Griggs A."/>
            <person name="Gujja S."/>
            <person name="Heiman D."/>
            <person name="Howarth C."/>
            <person name="Larson L."/>
            <person name="Lui A."/>
            <person name="MacDonald P.J.P."/>
            <person name="Montmayeur A."/>
            <person name="Murphy C."/>
            <person name="Neiman D."/>
            <person name="Pearson M."/>
            <person name="Priest M."/>
            <person name="Roberts A."/>
            <person name="Saif S."/>
            <person name="Shea T."/>
            <person name="Shenoy N."/>
            <person name="Sisk P."/>
            <person name="Stolte C."/>
            <person name="Sykes S."/>
            <person name="Wortman J."/>
            <person name="Nusbaum C."/>
            <person name="Birren B."/>
        </authorList>
    </citation>
    <scope>NUCLEOTIDE SEQUENCE [LARGE SCALE GENOMIC DNA]</scope>
    <source>
        <strain evidence="3 4">WAL-18680</strain>
    </source>
</reference>
<feature type="compositionally biased region" description="Basic and acidic residues" evidence="1">
    <location>
        <begin position="978"/>
        <end position="995"/>
    </location>
</feature>
<keyword evidence="2" id="KW-0812">Transmembrane</keyword>
<keyword evidence="2" id="KW-1133">Transmembrane helix</keyword>
<feature type="transmembrane region" description="Helical" evidence="2">
    <location>
        <begin position="256"/>
        <end position="276"/>
    </location>
</feature>
<feature type="compositionally biased region" description="Acidic residues" evidence="1">
    <location>
        <begin position="996"/>
        <end position="1033"/>
    </location>
</feature>
<evidence type="ECO:0000256" key="1">
    <source>
        <dbReference type="SAM" id="MobiDB-lite"/>
    </source>
</evidence>
<feature type="transmembrane region" description="Helical" evidence="2">
    <location>
        <begin position="156"/>
        <end position="179"/>
    </location>
</feature>
<feature type="transmembrane region" description="Helical" evidence="2">
    <location>
        <begin position="507"/>
        <end position="524"/>
    </location>
</feature>
<comment type="caution">
    <text evidence="3">The sequence shown here is derived from an EMBL/GenBank/DDBJ whole genome shotgun (WGS) entry which is preliminary data.</text>
</comment>
<dbReference type="Pfam" id="PF09586">
    <property type="entry name" value="YfhO"/>
    <property type="match status" value="1"/>
</dbReference>
<feature type="transmembrane region" description="Helical" evidence="2">
    <location>
        <begin position="531"/>
        <end position="549"/>
    </location>
</feature>
<protein>
    <recommendedName>
        <fullName evidence="5">Bacterial membrane protein YfhO</fullName>
    </recommendedName>
</protein>
<feature type="transmembrane region" description="Helical" evidence="2">
    <location>
        <begin position="347"/>
        <end position="367"/>
    </location>
</feature>
<dbReference type="RefSeq" id="WP_006779025.1">
    <property type="nucleotide sequence ID" value="NZ_CP040506.1"/>
</dbReference>
<name>G5IC56_9FIRM</name>
<evidence type="ECO:0000313" key="3">
    <source>
        <dbReference type="EMBL" id="EHI60974.1"/>
    </source>
</evidence>
<feature type="compositionally biased region" description="Basic and acidic residues" evidence="1">
    <location>
        <begin position="1"/>
        <end position="11"/>
    </location>
</feature>
<dbReference type="OrthoDB" id="9815466at2"/>
<feature type="transmembrane region" description="Helical" evidence="2">
    <location>
        <begin position="475"/>
        <end position="495"/>
    </location>
</feature>
<evidence type="ECO:0008006" key="5">
    <source>
        <dbReference type="Google" id="ProtNLM"/>
    </source>
</evidence>
<feature type="transmembrane region" description="Helical" evidence="2">
    <location>
        <begin position="948"/>
        <end position="969"/>
    </location>
</feature>
<evidence type="ECO:0000313" key="4">
    <source>
        <dbReference type="Proteomes" id="UP000005384"/>
    </source>
</evidence>
<accession>G5IC56</accession>
<dbReference type="AlphaFoldDB" id="G5IC56"/>
<feature type="transmembrane region" description="Helical" evidence="2">
    <location>
        <begin position="561"/>
        <end position="580"/>
    </location>
</feature>
<dbReference type="EMBL" id="ADLN01000009">
    <property type="protein sequence ID" value="EHI60974.1"/>
    <property type="molecule type" value="Genomic_DNA"/>
</dbReference>
<evidence type="ECO:0000256" key="2">
    <source>
        <dbReference type="SAM" id="Phobius"/>
    </source>
</evidence>
<keyword evidence="4" id="KW-1185">Reference proteome</keyword>
<organism evidence="3 4">
    <name type="scientific">Hungatella hathewayi WAL-18680</name>
    <dbReference type="NCBI Taxonomy" id="742737"/>
    <lineage>
        <taxon>Bacteria</taxon>
        <taxon>Bacillati</taxon>
        <taxon>Bacillota</taxon>
        <taxon>Clostridia</taxon>
        <taxon>Lachnospirales</taxon>
        <taxon>Lachnospiraceae</taxon>
        <taxon>Hungatella</taxon>
    </lineage>
</organism>
<feature type="transmembrane region" description="Helical" evidence="2">
    <location>
        <begin position="282"/>
        <end position="301"/>
    </location>
</feature>
<dbReference type="PATRIC" id="fig|742737.3.peg.1043"/>
<feature type="region of interest" description="Disordered" evidence="1">
    <location>
        <begin position="1"/>
        <end position="122"/>
    </location>
</feature>
<keyword evidence="2" id="KW-0472">Membrane</keyword>
<proteinExistence type="predicted"/>
<feature type="transmembrane region" description="Helical" evidence="2">
    <location>
        <begin position="379"/>
        <end position="399"/>
    </location>
</feature>
<dbReference type="PANTHER" id="PTHR38454">
    <property type="entry name" value="INTEGRAL MEMBRANE PROTEIN-RELATED"/>
    <property type="match status" value="1"/>
</dbReference>
<feature type="transmembrane region" description="Helical" evidence="2">
    <location>
        <begin position="308"/>
        <end position="327"/>
    </location>
</feature>
<dbReference type="HOGENOM" id="CLU_008413_0_0_9"/>
<dbReference type="InterPro" id="IPR018580">
    <property type="entry name" value="Uncharacterised_YfhO"/>
</dbReference>